<keyword evidence="2" id="KW-1185">Reference proteome</keyword>
<dbReference type="EMBL" id="JAYRBN010000109">
    <property type="protein sequence ID" value="KAL2726210.1"/>
    <property type="molecule type" value="Genomic_DNA"/>
</dbReference>
<evidence type="ECO:0000313" key="2">
    <source>
        <dbReference type="Proteomes" id="UP001607303"/>
    </source>
</evidence>
<comment type="caution">
    <text evidence="1">The sequence shown here is derived from an EMBL/GenBank/DDBJ whole genome shotgun (WGS) entry which is preliminary data.</text>
</comment>
<dbReference type="AlphaFoldDB" id="A0ABD2B0H2"/>
<accession>A0ABD2B0H2</accession>
<dbReference type="Proteomes" id="UP001607303">
    <property type="component" value="Unassembled WGS sequence"/>
</dbReference>
<protein>
    <submittedName>
        <fullName evidence="1">Uncharacterized protein</fullName>
    </submittedName>
</protein>
<name>A0ABD2B0H2_VESMC</name>
<reference evidence="1 2" key="1">
    <citation type="journal article" date="2024" name="Ann. Entomol. Soc. Am.">
        <title>Genomic analyses of the southern and eastern yellowjacket wasps (Hymenoptera: Vespidae) reveal evolutionary signatures of social life.</title>
        <authorList>
            <person name="Catto M.A."/>
            <person name="Caine P.B."/>
            <person name="Orr S.E."/>
            <person name="Hunt B.G."/>
            <person name="Goodisman M.A.D."/>
        </authorList>
    </citation>
    <scope>NUCLEOTIDE SEQUENCE [LARGE SCALE GENOMIC DNA]</scope>
    <source>
        <strain evidence="1">232</strain>
        <tissue evidence="1">Head and thorax</tissue>
    </source>
</reference>
<sequence length="94" mass="11506">MDSVLNTKDSFAHSIAHAVYYNTLVNIIIFRTKVYEKKLCSIKLFHFLRRVFWFRHFRRHTLIAIRFCRKHIIGKEKKRINQINPQNRSFIDQK</sequence>
<evidence type="ECO:0000313" key="1">
    <source>
        <dbReference type="EMBL" id="KAL2726210.1"/>
    </source>
</evidence>
<gene>
    <name evidence="1" type="ORF">V1477_018024</name>
</gene>
<organism evidence="1 2">
    <name type="scientific">Vespula maculifrons</name>
    <name type="common">Eastern yellow jacket</name>
    <name type="synonym">Wasp</name>
    <dbReference type="NCBI Taxonomy" id="7453"/>
    <lineage>
        <taxon>Eukaryota</taxon>
        <taxon>Metazoa</taxon>
        <taxon>Ecdysozoa</taxon>
        <taxon>Arthropoda</taxon>
        <taxon>Hexapoda</taxon>
        <taxon>Insecta</taxon>
        <taxon>Pterygota</taxon>
        <taxon>Neoptera</taxon>
        <taxon>Endopterygota</taxon>
        <taxon>Hymenoptera</taxon>
        <taxon>Apocrita</taxon>
        <taxon>Aculeata</taxon>
        <taxon>Vespoidea</taxon>
        <taxon>Vespidae</taxon>
        <taxon>Vespinae</taxon>
        <taxon>Vespula</taxon>
    </lineage>
</organism>
<proteinExistence type="predicted"/>